<proteinExistence type="predicted"/>
<evidence type="ECO:0000313" key="2">
    <source>
        <dbReference type="Proteomes" id="UP000001568"/>
    </source>
</evidence>
<sequence>VEDEDEFAIFRFTLGIPGFDDEDIPRAVGALGALGLCANRFAAGTDGASDALARSEIVGVGLCLACALAPELGRALKGDERGGAAKGRSNADVDGASSVFALSEDASESAKEDCAWASYAILTNTLASGVVFVDGRGNARLARGTVRGRDDGAPDSNKADVLARVGRAWSEVSSTIGTDKIASSAPPSAEEEYHASRWEIDRAGANVWGFLPPTAETVFARRSPENGGVLIAWSDASRGFSKKDRSWLQALARKLDLAFAS</sequence>
<dbReference type="Pfam" id="PF11152">
    <property type="entry name" value="CCB2_CCB4"/>
    <property type="match status" value="1"/>
</dbReference>
<dbReference type="GO" id="GO:0010190">
    <property type="term" value="P:cytochrome b6f complex assembly"/>
    <property type="evidence" value="ECO:0007669"/>
    <property type="project" value="InterPro"/>
</dbReference>
<gene>
    <name evidence="1" type="ORF">OSTLU_93074</name>
</gene>
<dbReference type="OMA" id="DWFEKQI"/>
<organism evidence="1 2">
    <name type="scientific">Ostreococcus lucimarinus (strain CCE9901)</name>
    <dbReference type="NCBI Taxonomy" id="436017"/>
    <lineage>
        <taxon>Eukaryota</taxon>
        <taxon>Viridiplantae</taxon>
        <taxon>Chlorophyta</taxon>
        <taxon>Mamiellophyceae</taxon>
        <taxon>Mamiellales</taxon>
        <taxon>Bathycoccaceae</taxon>
        <taxon>Ostreococcus</taxon>
    </lineage>
</organism>
<dbReference type="PANTHER" id="PTHR36403:SF1">
    <property type="entry name" value="PROTEIN COFACTOR ASSEMBLY OF COMPLEX C SUBUNIT B CCB2, CHLOROPLASTIC"/>
    <property type="match status" value="1"/>
</dbReference>
<protein>
    <submittedName>
        <fullName evidence="1">Uncharacterized protein</fullName>
    </submittedName>
</protein>
<keyword evidence="2" id="KW-1185">Reference proteome</keyword>
<dbReference type="GeneID" id="5002806"/>
<dbReference type="AlphaFoldDB" id="A4S0P9"/>
<dbReference type="KEGG" id="olu:OSTLU_93074"/>
<dbReference type="OrthoDB" id="514937at2759"/>
<dbReference type="PANTHER" id="PTHR36403">
    <property type="entry name" value="PROTEIN COFACTOR ASSEMBLY OF COMPLEX C SUBUNIT B CCB2, CHLOROPLASTIC"/>
    <property type="match status" value="1"/>
</dbReference>
<name>A4S0P9_OSTLU</name>
<dbReference type="HOGENOM" id="CLU_974328_0_0_1"/>
<dbReference type="Gramene" id="ABO97069">
    <property type="protein sequence ID" value="ABO97069"/>
    <property type="gene ID" value="OSTLU_93074"/>
</dbReference>
<evidence type="ECO:0000313" key="1">
    <source>
        <dbReference type="EMBL" id="ABO97069.1"/>
    </source>
</evidence>
<dbReference type="STRING" id="436017.A4S0P9"/>
<dbReference type="EMBL" id="CP000587">
    <property type="protein sequence ID" value="ABO97069.1"/>
    <property type="molecule type" value="Genomic_DNA"/>
</dbReference>
<dbReference type="InterPro" id="IPR044970">
    <property type="entry name" value="CCB2"/>
</dbReference>
<reference evidence="1 2" key="1">
    <citation type="journal article" date="2007" name="Proc. Natl. Acad. Sci. U.S.A.">
        <title>The tiny eukaryote Ostreococcus provides genomic insights into the paradox of plankton speciation.</title>
        <authorList>
            <person name="Palenik B."/>
            <person name="Grimwood J."/>
            <person name="Aerts A."/>
            <person name="Rouze P."/>
            <person name="Salamov A."/>
            <person name="Putnam N."/>
            <person name="Dupont C."/>
            <person name="Jorgensen R."/>
            <person name="Derelle E."/>
            <person name="Rombauts S."/>
            <person name="Zhou K."/>
            <person name="Otillar R."/>
            <person name="Merchant S.S."/>
            <person name="Podell S."/>
            <person name="Gaasterland T."/>
            <person name="Napoli C."/>
            <person name="Gendler K."/>
            <person name="Manuell A."/>
            <person name="Tai V."/>
            <person name="Vallon O."/>
            <person name="Piganeau G."/>
            <person name="Jancek S."/>
            <person name="Heijde M."/>
            <person name="Jabbari K."/>
            <person name="Bowler C."/>
            <person name="Lohr M."/>
            <person name="Robbens S."/>
            <person name="Werner G."/>
            <person name="Dubchak I."/>
            <person name="Pazour G.J."/>
            <person name="Ren Q."/>
            <person name="Paulsen I."/>
            <person name="Delwiche C."/>
            <person name="Schmutz J."/>
            <person name="Rokhsar D."/>
            <person name="Van de Peer Y."/>
            <person name="Moreau H."/>
            <person name="Grigoriev I.V."/>
        </authorList>
    </citation>
    <scope>NUCLEOTIDE SEQUENCE [LARGE SCALE GENOMIC DNA]</scope>
    <source>
        <strain evidence="1 2">CCE9901</strain>
    </source>
</reference>
<feature type="non-terminal residue" evidence="1">
    <location>
        <position position="1"/>
    </location>
</feature>
<accession>A4S0P9</accession>
<dbReference type="eggNOG" id="ENOG502QQM6">
    <property type="taxonomic scope" value="Eukaryota"/>
</dbReference>
<dbReference type="Proteomes" id="UP000001568">
    <property type="component" value="Chromosome 7"/>
</dbReference>
<dbReference type="InterPro" id="IPR021325">
    <property type="entry name" value="CCB2/CCB4"/>
</dbReference>
<dbReference type="RefSeq" id="XP_001418776.1">
    <property type="nucleotide sequence ID" value="XM_001418739.1"/>
</dbReference>